<evidence type="ECO:0000313" key="11">
    <source>
        <dbReference type="Proteomes" id="UP000308730"/>
    </source>
</evidence>
<dbReference type="GO" id="GO:0003711">
    <property type="term" value="F:transcription elongation factor activity"/>
    <property type="evidence" value="ECO:0007669"/>
    <property type="project" value="TreeGrafter"/>
</dbReference>
<dbReference type="InterPro" id="IPR027093">
    <property type="entry name" value="EAF_fam"/>
</dbReference>
<dbReference type="AlphaFoldDB" id="A0A4S4N711"/>
<evidence type="ECO:0000256" key="2">
    <source>
        <dbReference type="ARBA" id="ARBA00007798"/>
    </source>
</evidence>
<feature type="compositionally biased region" description="Polar residues" evidence="8">
    <location>
        <begin position="534"/>
        <end position="544"/>
    </location>
</feature>
<dbReference type="OrthoDB" id="125903at2759"/>
<keyword evidence="11" id="KW-1185">Reference proteome</keyword>
<feature type="region of interest" description="Disordered" evidence="8">
    <location>
        <begin position="594"/>
        <end position="613"/>
    </location>
</feature>
<evidence type="ECO:0000256" key="7">
    <source>
        <dbReference type="ARBA" id="ARBA00023242"/>
    </source>
</evidence>
<dbReference type="GO" id="GO:0032783">
    <property type="term" value="C:super elongation complex"/>
    <property type="evidence" value="ECO:0007669"/>
    <property type="project" value="InterPro"/>
</dbReference>
<dbReference type="InterPro" id="IPR019410">
    <property type="entry name" value="Methyltransf_16"/>
</dbReference>
<comment type="subcellular location">
    <subcellularLocation>
        <location evidence="1">Nucleus</location>
    </subcellularLocation>
</comment>
<feature type="region of interest" description="Disordered" evidence="8">
    <location>
        <begin position="341"/>
        <end position="584"/>
    </location>
</feature>
<feature type="compositionally biased region" description="Acidic residues" evidence="8">
    <location>
        <begin position="666"/>
        <end position="688"/>
    </location>
</feature>
<feature type="compositionally biased region" description="Low complexity" evidence="8">
    <location>
        <begin position="284"/>
        <end position="307"/>
    </location>
</feature>
<evidence type="ECO:0000256" key="4">
    <source>
        <dbReference type="ARBA" id="ARBA00023015"/>
    </source>
</evidence>
<dbReference type="Pfam" id="PF09816">
    <property type="entry name" value="EAF"/>
    <property type="match status" value="1"/>
</dbReference>
<feature type="region of interest" description="Disordered" evidence="8">
    <location>
        <begin position="271"/>
        <end position="307"/>
    </location>
</feature>
<dbReference type="PANTHER" id="PTHR15970">
    <property type="entry name" value="ELL-ASSOCIATED FACTOR EAF"/>
    <property type="match status" value="1"/>
</dbReference>
<evidence type="ECO:0000256" key="6">
    <source>
        <dbReference type="ARBA" id="ARBA00023163"/>
    </source>
</evidence>
<feature type="compositionally biased region" description="Low complexity" evidence="8">
    <location>
        <begin position="411"/>
        <end position="423"/>
    </location>
</feature>
<evidence type="ECO:0000256" key="1">
    <source>
        <dbReference type="ARBA" id="ARBA00004123"/>
    </source>
</evidence>
<dbReference type="PANTHER" id="PTHR15970:SF2">
    <property type="entry name" value="ELL-ASSOCIATED FACTOR EAF"/>
    <property type="match status" value="1"/>
</dbReference>
<keyword evidence="3" id="KW-0597">Phosphoprotein</keyword>
<comment type="caution">
    <text evidence="10">The sequence shown here is derived from an EMBL/GenBank/DDBJ whole genome shotgun (WGS) entry which is preliminary data.</text>
</comment>
<dbReference type="InterPro" id="IPR019194">
    <property type="entry name" value="Tscrpt_elong_fac_Eaf_N"/>
</dbReference>
<evidence type="ECO:0000256" key="5">
    <source>
        <dbReference type="ARBA" id="ARBA00023159"/>
    </source>
</evidence>
<comment type="similarity">
    <text evidence="2">Belongs to the EAF family.</text>
</comment>
<organism evidence="10 11">
    <name type="scientific">Antrodiella citrinella</name>
    <dbReference type="NCBI Taxonomy" id="2447956"/>
    <lineage>
        <taxon>Eukaryota</taxon>
        <taxon>Fungi</taxon>
        <taxon>Dikarya</taxon>
        <taxon>Basidiomycota</taxon>
        <taxon>Agaricomycotina</taxon>
        <taxon>Agaricomycetes</taxon>
        <taxon>Polyporales</taxon>
        <taxon>Steccherinaceae</taxon>
        <taxon>Antrodiella</taxon>
    </lineage>
</organism>
<dbReference type="Gene3D" id="3.40.50.150">
    <property type="entry name" value="Vaccinia Virus protein VP39"/>
    <property type="match status" value="1"/>
</dbReference>
<dbReference type="Proteomes" id="UP000308730">
    <property type="component" value="Unassembled WGS sequence"/>
</dbReference>
<protein>
    <recommendedName>
        <fullName evidence="9">Transcription elongation factor Eaf N-terminal domain-containing protein</fullName>
    </recommendedName>
</protein>
<keyword evidence="7" id="KW-0539">Nucleus</keyword>
<dbReference type="EMBL" id="SGPM01000003">
    <property type="protein sequence ID" value="THH33798.1"/>
    <property type="molecule type" value="Genomic_DNA"/>
</dbReference>
<dbReference type="Pfam" id="PF10294">
    <property type="entry name" value="Methyltransf_16"/>
    <property type="match status" value="1"/>
</dbReference>
<evidence type="ECO:0000256" key="3">
    <source>
        <dbReference type="ARBA" id="ARBA00022553"/>
    </source>
</evidence>
<feature type="compositionally biased region" description="Low complexity" evidence="8">
    <location>
        <begin position="473"/>
        <end position="485"/>
    </location>
</feature>
<keyword evidence="5" id="KW-0010">Activator</keyword>
<dbReference type="InterPro" id="IPR029063">
    <property type="entry name" value="SAM-dependent_MTases_sf"/>
</dbReference>
<proteinExistence type="inferred from homology"/>
<evidence type="ECO:0000256" key="8">
    <source>
        <dbReference type="SAM" id="MobiDB-lite"/>
    </source>
</evidence>
<feature type="domain" description="Transcription elongation factor Eaf N-terminal" evidence="9">
    <location>
        <begin position="155"/>
        <end position="269"/>
    </location>
</feature>
<keyword evidence="4" id="KW-0805">Transcription regulation</keyword>
<feature type="region of interest" description="Disordered" evidence="8">
    <location>
        <begin position="659"/>
        <end position="688"/>
    </location>
</feature>
<reference evidence="10 11" key="1">
    <citation type="submission" date="2019-02" db="EMBL/GenBank/DDBJ databases">
        <title>Genome sequencing of the rare red list fungi Antrodiella citrinella (Flaviporus citrinellus).</title>
        <authorList>
            <person name="Buettner E."/>
            <person name="Kellner H."/>
        </authorList>
    </citation>
    <scope>NUCLEOTIDE SEQUENCE [LARGE SCALE GENOMIC DNA]</scope>
    <source>
        <strain evidence="10 11">DSM 108506</strain>
    </source>
</reference>
<accession>A0A4S4N711</accession>
<name>A0A4S4N711_9APHY</name>
<feature type="compositionally biased region" description="Polar residues" evidence="8">
    <location>
        <begin position="456"/>
        <end position="472"/>
    </location>
</feature>
<evidence type="ECO:0000259" key="9">
    <source>
        <dbReference type="Pfam" id="PF09816"/>
    </source>
</evidence>
<sequence length="688" mass="74005">MSIFEDEQLDQLDPLRHLRRDDDDDTLGYLVPVQPPSILNQDIELGGSLPQDIPSPDIILAADCVYFEPAFPLLVKTLVDLASQGTPEILFCYKKRRKADKRFFTLLKREFTWSEVADDPNRDVYSRDAISLLKLVRKRMTSIDNTWCPPPPGIYDVKVGSSLSKALKARKGETVRTKVEKELYSFRYNFRPESVDNVTNGTLNVKKGDDKDVKVTVERAAQADSGGYSFAGKASPAKEYDCVIIYDPLTLAFTLEKVDSSLMLTYDRKTAHGPRSAVSPLPVGSANSSRPSTSSSGASSAQPLSRSRQIHTTIEDNGGHDEDAEGEPDDDFMDVVSVTAKAPASLPKRPVTDKDAPAPSNGKGKQAAPKRKTKSAATIPAPAPPPARVSEESEPEEALSKQVRPLPPAVPVAKGKAAAGAKTARPKKSGPMAKAEKAAMAASTAFRSFPKPRISQLPSQPAVSGSTSTTNQPASSLPALLPSASGTKREREAETPAVRPTPQPRPKRQKIVPTSIPKPEKTKEPFSLALPTGSEFSLPSSVSAPTGLPAGASSSVVPTPSPPNESAAQPADDSEEEEWDEPVRAIQMEVIIPTAAPHPDPMETVDNSDGLAAGDDDFLLDMFDEAAEDDAPEDDFLQDAMEEASEVRAPPKTMAELAQTQFSGADVDDPLWPDDDEDDTSDDTSDDD</sequence>
<keyword evidence="6" id="KW-0804">Transcription</keyword>
<evidence type="ECO:0000313" key="10">
    <source>
        <dbReference type="EMBL" id="THH33798.1"/>
    </source>
</evidence>
<dbReference type="GO" id="GO:0006368">
    <property type="term" value="P:transcription elongation by RNA polymerase II"/>
    <property type="evidence" value="ECO:0007669"/>
    <property type="project" value="InterPro"/>
</dbReference>
<gene>
    <name evidence="10" type="ORF">EUX98_g462</name>
</gene>
<dbReference type="GO" id="GO:0008757">
    <property type="term" value="F:S-adenosylmethionine-dependent methyltransferase activity"/>
    <property type="evidence" value="ECO:0007669"/>
    <property type="project" value="UniProtKB-ARBA"/>
</dbReference>